<dbReference type="Proteomes" id="UP000005104">
    <property type="component" value="Chromosome"/>
</dbReference>
<name>H5Y387_9FIRM</name>
<dbReference type="HOGENOM" id="CLU_1683733_0_0_9"/>
<organism evidence="1 2">
    <name type="scientific">Desulfosporosinus youngiae DSM 17734</name>
    <dbReference type="NCBI Taxonomy" id="768710"/>
    <lineage>
        <taxon>Bacteria</taxon>
        <taxon>Bacillati</taxon>
        <taxon>Bacillota</taxon>
        <taxon>Clostridia</taxon>
        <taxon>Eubacteriales</taxon>
        <taxon>Desulfitobacteriaceae</taxon>
        <taxon>Desulfosporosinus</taxon>
    </lineage>
</organism>
<proteinExistence type="predicted"/>
<reference evidence="1 2" key="1">
    <citation type="submission" date="2011-11" db="EMBL/GenBank/DDBJ databases">
        <title>The Noncontiguous Finished genome of Desulfosporosinus youngiae DSM 17734.</title>
        <authorList>
            <consortium name="US DOE Joint Genome Institute (JGI-PGF)"/>
            <person name="Lucas S."/>
            <person name="Han J."/>
            <person name="Lapidus A."/>
            <person name="Cheng J.-F."/>
            <person name="Goodwin L."/>
            <person name="Pitluck S."/>
            <person name="Peters L."/>
            <person name="Ovchinnikova G."/>
            <person name="Lu M."/>
            <person name="Land M.L."/>
            <person name="Hauser L."/>
            <person name="Pester M."/>
            <person name="Spring S."/>
            <person name="Ollivier B."/>
            <person name="Rattei T."/>
            <person name="Klenk H.-P."/>
            <person name="Wagner M."/>
            <person name="Loy A."/>
            <person name="Woyke T.J."/>
        </authorList>
    </citation>
    <scope>NUCLEOTIDE SEQUENCE [LARGE SCALE GENOMIC DNA]</scope>
    <source>
        <strain evidence="1 2">DSM 17734</strain>
    </source>
</reference>
<evidence type="ECO:0000313" key="2">
    <source>
        <dbReference type="Proteomes" id="UP000005104"/>
    </source>
</evidence>
<dbReference type="OrthoDB" id="1796585at2"/>
<dbReference type="AlphaFoldDB" id="H5Y387"/>
<dbReference type="RefSeq" id="WP_007781776.1">
    <property type="nucleotide sequence ID" value="NZ_CM001441.1"/>
</dbReference>
<protein>
    <submittedName>
        <fullName evidence="1">Uncharacterized protein</fullName>
    </submittedName>
</protein>
<sequence>MREESLDYGIRYTRGNFLKVVPISSPKGERNYKFELYNNRARARRPVAILTISAGTVIREGMFKRALYATLDIRPDVPFSQEELNDLPNDIATLMFRELEGNPSEEEFIIKITCSLQGDSREKKEHVISETWISGAIVFNHYNIFSCNALTMSSGC</sequence>
<dbReference type="EMBL" id="CM001441">
    <property type="protein sequence ID" value="EHQ88856.1"/>
    <property type="molecule type" value="Genomic_DNA"/>
</dbReference>
<keyword evidence="2" id="KW-1185">Reference proteome</keyword>
<evidence type="ECO:0000313" key="1">
    <source>
        <dbReference type="EMBL" id="EHQ88856.1"/>
    </source>
</evidence>
<accession>H5Y387</accession>
<gene>
    <name evidence="1" type="ORF">DesyoDRAFT_1728</name>
</gene>